<organism evidence="1 2">
    <name type="scientific">Phasianus colchicus</name>
    <name type="common">Common pheasant</name>
    <dbReference type="NCBI Taxonomy" id="9054"/>
    <lineage>
        <taxon>Eukaryota</taxon>
        <taxon>Metazoa</taxon>
        <taxon>Chordata</taxon>
        <taxon>Craniata</taxon>
        <taxon>Vertebrata</taxon>
        <taxon>Euteleostomi</taxon>
        <taxon>Archelosauria</taxon>
        <taxon>Archosauria</taxon>
        <taxon>Dinosauria</taxon>
        <taxon>Saurischia</taxon>
        <taxon>Theropoda</taxon>
        <taxon>Coelurosauria</taxon>
        <taxon>Aves</taxon>
        <taxon>Neognathae</taxon>
        <taxon>Galloanserae</taxon>
        <taxon>Galliformes</taxon>
        <taxon>Phasianidae</taxon>
        <taxon>Phasianinae</taxon>
        <taxon>Phasianus</taxon>
    </lineage>
</organism>
<dbReference type="AlphaFoldDB" id="A0A669QL58"/>
<evidence type="ECO:0000313" key="2">
    <source>
        <dbReference type="Proteomes" id="UP000472261"/>
    </source>
</evidence>
<reference evidence="1" key="2">
    <citation type="submission" date="2025-09" db="UniProtKB">
        <authorList>
            <consortium name="Ensembl"/>
        </authorList>
    </citation>
    <scope>IDENTIFICATION</scope>
</reference>
<keyword evidence="2" id="KW-1185">Reference proteome</keyword>
<protein>
    <submittedName>
        <fullName evidence="1">Uncharacterized protein</fullName>
    </submittedName>
</protein>
<dbReference type="Ensembl" id="ENSPCLT00000029805.1">
    <property type="protein sequence ID" value="ENSPCLP00000021557.1"/>
    <property type="gene ID" value="ENSPCLG00000018903.1"/>
</dbReference>
<sequence length="135" mass="15099">MQISCVDPLQCSVQSPFAISTQFLWNIPKQCPIQPLCDVPIQFPFTGAAPQSPVLHPKTPWCTPKTPCCTLKAHSAPQKSHAVPKKLTLHPKNPTLYPKNSHCTQEPHIAHYEYMQQPMLRSHQSEVSPPGRRSA</sequence>
<proteinExistence type="predicted"/>
<name>A0A669QL58_PHACC</name>
<accession>A0A669QL58</accession>
<reference evidence="1" key="1">
    <citation type="submission" date="2025-08" db="UniProtKB">
        <authorList>
            <consortium name="Ensembl"/>
        </authorList>
    </citation>
    <scope>IDENTIFICATION</scope>
</reference>
<evidence type="ECO:0000313" key="1">
    <source>
        <dbReference type="Ensembl" id="ENSPCLP00000021557.1"/>
    </source>
</evidence>
<dbReference type="Proteomes" id="UP000472261">
    <property type="component" value="Unplaced"/>
</dbReference>